<evidence type="ECO:0000313" key="1">
    <source>
        <dbReference type="EMBL" id="CAG8582233.1"/>
    </source>
</evidence>
<dbReference type="AlphaFoldDB" id="A0A9N9C075"/>
<evidence type="ECO:0000313" key="2">
    <source>
        <dbReference type="Proteomes" id="UP000789508"/>
    </source>
</evidence>
<sequence>MKGAIDKGLVLEVTIIYYHEKYYKYDKDFTQWTNPRCDMPKNALEEIPEELYGEYNRLWG</sequence>
<gene>
    <name evidence="1" type="ORF">ALEPTO_LOCUS7317</name>
</gene>
<comment type="caution">
    <text evidence="1">The sequence shown here is derived from an EMBL/GenBank/DDBJ whole genome shotgun (WGS) entry which is preliminary data.</text>
</comment>
<protein>
    <submittedName>
        <fullName evidence="1">14590_t:CDS:1</fullName>
    </submittedName>
</protein>
<reference evidence="1" key="1">
    <citation type="submission" date="2021-06" db="EMBL/GenBank/DDBJ databases">
        <authorList>
            <person name="Kallberg Y."/>
            <person name="Tangrot J."/>
            <person name="Rosling A."/>
        </authorList>
    </citation>
    <scope>NUCLEOTIDE SEQUENCE</scope>
    <source>
        <strain evidence="1">FL130A</strain>
    </source>
</reference>
<accession>A0A9N9C075</accession>
<organism evidence="1 2">
    <name type="scientific">Ambispora leptoticha</name>
    <dbReference type="NCBI Taxonomy" id="144679"/>
    <lineage>
        <taxon>Eukaryota</taxon>
        <taxon>Fungi</taxon>
        <taxon>Fungi incertae sedis</taxon>
        <taxon>Mucoromycota</taxon>
        <taxon>Glomeromycotina</taxon>
        <taxon>Glomeromycetes</taxon>
        <taxon>Archaeosporales</taxon>
        <taxon>Ambisporaceae</taxon>
        <taxon>Ambispora</taxon>
    </lineage>
</organism>
<proteinExistence type="predicted"/>
<dbReference type="EMBL" id="CAJVPS010003090">
    <property type="protein sequence ID" value="CAG8582233.1"/>
    <property type="molecule type" value="Genomic_DNA"/>
</dbReference>
<name>A0A9N9C075_9GLOM</name>
<keyword evidence="2" id="KW-1185">Reference proteome</keyword>
<dbReference type="Proteomes" id="UP000789508">
    <property type="component" value="Unassembled WGS sequence"/>
</dbReference>